<keyword evidence="2" id="KW-1185">Reference proteome</keyword>
<sequence length="302" mass="33994">MNAILAFDSSAVNVDQADDLIKFCPTKEEMDILKSYTGDKEMLGQCEQFFLECAKIPRIKTKLRVFSFTITFSSRLNNLRDTLNRIKDATKEIRESTKLVKIMQIILMMGNKLNAGTAGGSAGGFKLNSLDKLGDTRATDKNTTLLHFLCKVVAEQMPELLDFDKDLIHLQAAYMRNIRIRSLRQVKHAITGGFEEVQQEFEASANDGGVSAKFRLAMKNFLDSAGTQLSPLTSFFDEVDQYADSLAVYFAEDPYRCPWEQVITSLVRFIVKFKKAHDQNKQWADSEKKRLGEVVQGEGGSS</sequence>
<name>A0ACB8YY47_CICIN</name>
<reference evidence="2" key="1">
    <citation type="journal article" date="2022" name="Mol. Ecol. Resour.">
        <title>The genomes of chicory, endive, great burdock and yacon provide insights into Asteraceae palaeo-polyploidization history and plant inulin production.</title>
        <authorList>
            <person name="Fan W."/>
            <person name="Wang S."/>
            <person name="Wang H."/>
            <person name="Wang A."/>
            <person name="Jiang F."/>
            <person name="Liu H."/>
            <person name="Zhao H."/>
            <person name="Xu D."/>
            <person name="Zhang Y."/>
        </authorList>
    </citation>
    <scope>NUCLEOTIDE SEQUENCE [LARGE SCALE GENOMIC DNA]</scope>
    <source>
        <strain evidence="2">cv. Punajuju</strain>
    </source>
</reference>
<evidence type="ECO:0000313" key="2">
    <source>
        <dbReference type="Proteomes" id="UP001055811"/>
    </source>
</evidence>
<proteinExistence type="predicted"/>
<organism evidence="1 2">
    <name type="scientific">Cichorium intybus</name>
    <name type="common">Chicory</name>
    <dbReference type="NCBI Taxonomy" id="13427"/>
    <lineage>
        <taxon>Eukaryota</taxon>
        <taxon>Viridiplantae</taxon>
        <taxon>Streptophyta</taxon>
        <taxon>Embryophyta</taxon>
        <taxon>Tracheophyta</taxon>
        <taxon>Spermatophyta</taxon>
        <taxon>Magnoliopsida</taxon>
        <taxon>eudicotyledons</taxon>
        <taxon>Gunneridae</taxon>
        <taxon>Pentapetalae</taxon>
        <taxon>asterids</taxon>
        <taxon>campanulids</taxon>
        <taxon>Asterales</taxon>
        <taxon>Asteraceae</taxon>
        <taxon>Cichorioideae</taxon>
        <taxon>Cichorieae</taxon>
        <taxon>Cichoriinae</taxon>
        <taxon>Cichorium</taxon>
    </lineage>
</organism>
<protein>
    <submittedName>
        <fullName evidence="1">Uncharacterized protein</fullName>
    </submittedName>
</protein>
<dbReference type="Proteomes" id="UP001055811">
    <property type="component" value="Linkage Group LG09"/>
</dbReference>
<comment type="caution">
    <text evidence="1">The sequence shown here is derived from an EMBL/GenBank/DDBJ whole genome shotgun (WGS) entry which is preliminary data.</text>
</comment>
<reference evidence="1 2" key="2">
    <citation type="journal article" date="2022" name="Mol. Ecol. Resour.">
        <title>The genomes of chicory, endive, great burdock and yacon provide insights into Asteraceae paleo-polyploidization history and plant inulin production.</title>
        <authorList>
            <person name="Fan W."/>
            <person name="Wang S."/>
            <person name="Wang H."/>
            <person name="Wang A."/>
            <person name="Jiang F."/>
            <person name="Liu H."/>
            <person name="Zhao H."/>
            <person name="Xu D."/>
            <person name="Zhang Y."/>
        </authorList>
    </citation>
    <scope>NUCLEOTIDE SEQUENCE [LARGE SCALE GENOMIC DNA]</scope>
    <source>
        <strain evidence="2">cv. Punajuju</strain>
        <tissue evidence="1">Leaves</tissue>
    </source>
</reference>
<gene>
    <name evidence="1" type="ORF">L2E82_48419</name>
</gene>
<evidence type="ECO:0000313" key="1">
    <source>
        <dbReference type="EMBL" id="KAI3690395.1"/>
    </source>
</evidence>
<dbReference type="EMBL" id="CM042017">
    <property type="protein sequence ID" value="KAI3690395.1"/>
    <property type="molecule type" value="Genomic_DNA"/>
</dbReference>
<accession>A0ACB8YY47</accession>